<organism evidence="2 3">
    <name type="scientific">Sporothrix epigloea</name>
    <dbReference type="NCBI Taxonomy" id="1892477"/>
    <lineage>
        <taxon>Eukaryota</taxon>
        <taxon>Fungi</taxon>
        <taxon>Dikarya</taxon>
        <taxon>Ascomycota</taxon>
        <taxon>Pezizomycotina</taxon>
        <taxon>Sordariomycetes</taxon>
        <taxon>Sordariomycetidae</taxon>
        <taxon>Ophiostomatales</taxon>
        <taxon>Ophiostomataceae</taxon>
        <taxon>Sporothrix</taxon>
    </lineage>
</organism>
<proteinExistence type="predicted"/>
<feature type="compositionally biased region" description="Basic and acidic residues" evidence="1">
    <location>
        <begin position="139"/>
        <end position="155"/>
    </location>
</feature>
<dbReference type="Proteomes" id="UP001642502">
    <property type="component" value="Unassembled WGS sequence"/>
</dbReference>
<feature type="region of interest" description="Disordered" evidence="1">
    <location>
        <begin position="54"/>
        <end position="180"/>
    </location>
</feature>
<accession>A0ABP0E5P4</accession>
<evidence type="ECO:0000313" key="3">
    <source>
        <dbReference type="Proteomes" id="UP001642502"/>
    </source>
</evidence>
<comment type="caution">
    <text evidence="2">The sequence shown here is derived from an EMBL/GenBank/DDBJ whole genome shotgun (WGS) entry which is preliminary data.</text>
</comment>
<feature type="compositionally biased region" description="Basic and acidic residues" evidence="1">
    <location>
        <begin position="94"/>
        <end position="104"/>
    </location>
</feature>
<feature type="compositionally biased region" description="Polar residues" evidence="1">
    <location>
        <begin position="108"/>
        <end position="119"/>
    </location>
</feature>
<keyword evidence="3" id="KW-1185">Reference proteome</keyword>
<feature type="compositionally biased region" description="Polar residues" evidence="1">
    <location>
        <begin position="1"/>
        <end position="11"/>
    </location>
</feature>
<reference evidence="2 3" key="1">
    <citation type="submission" date="2024-01" db="EMBL/GenBank/DDBJ databases">
        <authorList>
            <person name="Allen C."/>
            <person name="Tagirdzhanova G."/>
        </authorList>
    </citation>
    <scope>NUCLEOTIDE SEQUENCE [LARGE SCALE GENOMIC DNA]</scope>
    <source>
        <strain evidence="2 3">CBS 119000</strain>
    </source>
</reference>
<name>A0ABP0E5P4_9PEZI</name>
<gene>
    <name evidence="2" type="ORF">SEPCBS119000_006159</name>
</gene>
<sequence length="299" mass="32766">MGQSMQAQNDPALTGLGPVLLRSYTDGENDENRSQAKVVSVAELETQYIDWDVQQRDRSSYSDAPSVFSLHERSASESNRLKNIRLVPYMPPRPEADRLSDSRPEALQSVQRPQEQVPTSPSSSLRRRRRQYLRRRRSKDWNSNERHSVSSDSDRASTTIQSRGNSRPNSRPNSWASRGSWSPSNVLAWAGALPLASSSATSPPPGSPSHKASSSSGTITGDAKTSQSRAEGLAVRSVLSEKSGNVLLGGGKRARVAQTEIDLELDKKGYTDDIEGGSVVQAPIETKAIQERNLLQVQQ</sequence>
<evidence type="ECO:0000256" key="1">
    <source>
        <dbReference type="SAM" id="MobiDB-lite"/>
    </source>
</evidence>
<feature type="region of interest" description="Disordered" evidence="1">
    <location>
        <begin position="1"/>
        <end position="38"/>
    </location>
</feature>
<dbReference type="EMBL" id="CAWUON010000142">
    <property type="protein sequence ID" value="CAK7274420.1"/>
    <property type="molecule type" value="Genomic_DNA"/>
</dbReference>
<evidence type="ECO:0000313" key="2">
    <source>
        <dbReference type="EMBL" id="CAK7274420.1"/>
    </source>
</evidence>
<feature type="compositionally biased region" description="Basic residues" evidence="1">
    <location>
        <begin position="125"/>
        <end position="138"/>
    </location>
</feature>
<protein>
    <submittedName>
        <fullName evidence="2">Uncharacterized protein</fullName>
    </submittedName>
</protein>
<feature type="compositionally biased region" description="Polar residues" evidence="1">
    <location>
        <begin position="156"/>
        <end position="180"/>
    </location>
</feature>
<feature type="compositionally biased region" description="Polar residues" evidence="1">
    <location>
        <begin position="217"/>
        <end position="229"/>
    </location>
</feature>
<feature type="region of interest" description="Disordered" evidence="1">
    <location>
        <begin position="196"/>
        <end position="229"/>
    </location>
</feature>